<comment type="cofactor">
    <cofactor evidence="1 3">
        <name>pyridoxal 5'-phosphate</name>
        <dbReference type="ChEBI" id="CHEBI:597326"/>
    </cofactor>
</comment>
<dbReference type="InterPro" id="IPR029066">
    <property type="entry name" value="PLP-binding_barrel"/>
</dbReference>
<dbReference type="EMBL" id="CM001488">
    <property type="protein sequence ID" value="EIM63582.1"/>
    <property type="molecule type" value="Genomic_DNA"/>
</dbReference>
<dbReference type="InterPro" id="IPR022644">
    <property type="entry name" value="De-COase2_N"/>
</dbReference>
<dbReference type="Gene3D" id="3.20.20.10">
    <property type="entry name" value="Alanine racemase"/>
    <property type="match status" value="1"/>
</dbReference>
<evidence type="ECO:0000256" key="1">
    <source>
        <dbReference type="ARBA" id="ARBA00001933"/>
    </source>
</evidence>
<dbReference type="SUPFAM" id="SSF51419">
    <property type="entry name" value="PLP-binding barrel"/>
    <property type="match status" value="1"/>
</dbReference>
<feature type="active site" description="Proton donor" evidence="3">
    <location>
        <position position="405"/>
    </location>
</feature>
<dbReference type="InterPro" id="IPR009006">
    <property type="entry name" value="Ala_racemase/Decarboxylase_C"/>
</dbReference>
<keyword evidence="2 3" id="KW-0663">Pyridoxal phosphate</keyword>
<reference evidence="5 6" key="1">
    <citation type="submission" date="2011-09" db="EMBL/GenBank/DDBJ databases">
        <authorList>
            <consortium name="US DOE Joint Genome Institute (JGI-PGF)"/>
            <person name="Lucas S."/>
            <person name="Han J."/>
            <person name="Lapidus A."/>
            <person name="Cheng J.-F."/>
            <person name="Goodwin L."/>
            <person name="Pitluck S."/>
            <person name="Peters L."/>
            <person name="Land M.L."/>
            <person name="Hauser L."/>
            <person name="Orellana R."/>
            <person name="Lovley D."/>
            <person name="Woyke T.J."/>
        </authorList>
    </citation>
    <scope>NUCLEOTIDE SEQUENCE [LARGE SCALE GENOMIC DNA]</scope>
    <source>
        <strain evidence="5 6">2ac9</strain>
    </source>
</reference>
<dbReference type="Proteomes" id="UP000005778">
    <property type="component" value="Chromosome"/>
</dbReference>
<feature type="modified residue" description="N6-(pyridoxal phosphate)lysine" evidence="3">
    <location>
        <position position="103"/>
    </location>
</feature>
<evidence type="ECO:0000256" key="2">
    <source>
        <dbReference type="ARBA" id="ARBA00022898"/>
    </source>
</evidence>
<dbReference type="PANTHER" id="PTHR43727">
    <property type="entry name" value="DIAMINOPIMELATE DECARBOXYLASE"/>
    <property type="match status" value="1"/>
</dbReference>
<dbReference type="SUPFAM" id="SSF50621">
    <property type="entry name" value="Alanine racemase C-terminal domain-like"/>
    <property type="match status" value="1"/>
</dbReference>
<name>I5B269_9BACT</name>
<dbReference type="HOGENOM" id="CLU_026444_0_1_7"/>
<evidence type="ECO:0000313" key="6">
    <source>
        <dbReference type="Proteomes" id="UP000005778"/>
    </source>
</evidence>
<dbReference type="InterPro" id="IPR000183">
    <property type="entry name" value="Orn/DAP/Arg_de-COase"/>
</dbReference>
<dbReference type="OrthoDB" id="9802241at2"/>
<evidence type="ECO:0000259" key="4">
    <source>
        <dbReference type="Pfam" id="PF02784"/>
    </source>
</evidence>
<dbReference type="AlphaFoldDB" id="I5B269"/>
<evidence type="ECO:0000256" key="3">
    <source>
        <dbReference type="PIRSR" id="PIRSR600183-50"/>
    </source>
</evidence>
<proteinExistence type="predicted"/>
<organism evidence="5 6">
    <name type="scientific">Desulfobacter postgatei 2ac9</name>
    <dbReference type="NCBI Taxonomy" id="879212"/>
    <lineage>
        <taxon>Bacteria</taxon>
        <taxon>Pseudomonadati</taxon>
        <taxon>Thermodesulfobacteriota</taxon>
        <taxon>Desulfobacteria</taxon>
        <taxon>Desulfobacterales</taxon>
        <taxon>Desulfobacteraceae</taxon>
        <taxon>Desulfobacter</taxon>
    </lineage>
</organism>
<protein>
    <submittedName>
        <fullName evidence="5">Diaminopimelate decarboxylase</fullName>
    </submittedName>
</protein>
<dbReference type="GO" id="GO:0008836">
    <property type="term" value="F:diaminopimelate decarboxylase activity"/>
    <property type="evidence" value="ECO:0007669"/>
    <property type="project" value="TreeGrafter"/>
</dbReference>
<gene>
    <name evidence="5" type="ORF">DespoDRAFT_01658</name>
</gene>
<sequence>MKLLEFTKTAVKRTVIRRLLQQDQHRRNGLPETFQGLPPDLWGSHISEEGHLCVQDISTITLAQDYGTPLHVVDKSRLKKNYDTFVGAFREHLPAVELATSYKTNPLPGVLTALHRMGTFAEVISHFELWLALKLGVPPERIIVNGPGKGKDCIDLAVSQGVRLINIDGREEIPWLVDAAQKHGRKPDVGLRLVTSVGWQGQFGTNIATNESLETFKKLKQNTHLNPCALHLHLGTGIKDPDIYLTAITEVLEFGLKLDKELNIRINTYDFGGGFGVPTVRTPDEWDLRMPDLGYAPRMPHPDDCPKPDEYARKIGEKFRQIYPDFEKHPPHIFFEPGRAITSSAQTLLLRVITVKQTRQSIPKLILDGGKNITMPLGYETHQIFPANKMKEPYTSRFDIYGPLCHPGDIVARCKPFPALQAGDLVAVMDAGAYFIPNQTNFSLPRPAAVMVDGNMVEEIRRRESFSDIVQLDTLMPFGVNCA</sequence>
<dbReference type="Gene3D" id="2.40.37.10">
    <property type="entry name" value="Lyase, Ornithine Decarboxylase, Chain A, domain 1"/>
    <property type="match status" value="1"/>
</dbReference>
<keyword evidence="6" id="KW-1185">Reference proteome</keyword>
<dbReference type="Pfam" id="PF02784">
    <property type="entry name" value="Orn_Arg_deC_N"/>
    <property type="match status" value="1"/>
</dbReference>
<accession>I5B269</accession>
<feature type="domain" description="Orn/DAP/Arg decarboxylase 2 N-terminal" evidence="4">
    <location>
        <begin position="88"/>
        <end position="342"/>
    </location>
</feature>
<evidence type="ECO:0000313" key="5">
    <source>
        <dbReference type="EMBL" id="EIM63582.1"/>
    </source>
</evidence>
<dbReference type="STRING" id="879212.DespoDRAFT_01658"/>
<dbReference type="PRINTS" id="PR01179">
    <property type="entry name" value="ODADCRBXLASE"/>
</dbReference>
<reference evidence="5 6" key="2">
    <citation type="submission" date="2012-02" db="EMBL/GenBank/DDBJ databases">
        <title>Improved High-Quality Draft sequence of Desulfobacter postgatei 2ac9.</title>
        <authorList>
            <consortium name="US DOE Joint Genome Institute"/>
            <person name="Lucas S."/>
            <person name="Han J."/>
            <person name="Lapidus A."/>
            <person name="Cheng J.-F."/>
            <person name="Goodwin L."/>
            <person name="Pitluck S."/>
            <person name="Peters L."/>
            <person name="Ovchinnikova G."/>
            <person name="Held B."/>
            <person name="Detter J.C."/>
            <person name="Han C."/>
            <person name="Tapia R."/>
            <person name="Land M."/>
            <person name="Hauser L."/>
            <person name="Kyrpides N."/>
            <person name="Ivanova N."/>
            <person name="Pagani I."/>
            <person name="Orellana R."/>
            <person name="Lovley D."/>
            <person name="Woyke T."/>
        </authorList>
    </citation>
    <scope>NUCLEOTIDE SEQUENCE [LARGE SCALE GENOMIC DNA]</scope>
    <source>
        <strain evidence="5 6">2ac9</strain>
    </source>
</reference>
<dbReference type="eggNOG" id="COG0019">
    <property type="taxonomic scope" value="Bacteria"/>
</dbReference>
<dbReference type="PANTHER" id="PTHR43727:SF2">
    <property type="entry name" value="GROUP IV DECARBOXYLASE"/>
    <property type="match status" value="1"/>
</dbReference>
<dbReference type="RefSeq" id="WP_004072819.1">
    <property type="nucleotide sequence ID" value="NZ_CM001488.1"/>
</dbReference>
<dbReference type="GO" id="GO:0009089">
    <property type="term" value="P:lysine biosynthetic process via diaminopimelate"/>
    <property type="evidence" value="ECO:0007669"/>
    <property type="project" value="TreeGrafter"/>
</dbReference>